<dbReference type="PANTHER" id="PTHR46246:SF1">
    <property type="entry name" value="GUANOSINE-3',5'-BIS(DIPHOSPHATE) 3'-PYROPHOSPHOHYDROLASE MESH1"/>
    <property type="match status" value="1"/>
</dbReference>
<dbReference type="InterPro" id="IPR052194">
    <property type="entry name" value="MESH1"/>
</dbReference>
<keyword evidence="2" id="KW-1185">Reference proteome</keyword>
<protein>
    <submittedName>
        <fullName evidence="1">HD domain-containing protein</fullName>
    </submittedName>
</protein>
<organism evidence="1 2">
    <name type="scientific">Pelagicoccus albus</name>
    <dbReference type="NCBI Taxonomy" id="415222"/>
    <lineage>
        <taxon>Bacteria</taxon>
        <taxon>Pseudomonadati</taxon>
        <taxon>Verrucomicrobiota</taxon>
        <taxon>Opitutia</taxon>
        <taxon>Puniceicoccales</taxon>
        <taxon>Pelagicoccaceae</taxon>
        <taxon>Pelagicoccus</taxon>
    </lineage>
</organism>
<proteinExistence type="predicted"/>
<dbReference type="Proteomes" id="UP000526501">
    <property type="component" value="Unassembled WGS sequence"/>
</dbReference>
<dbReference type="EMBL" id="JACHVC010000005">
    <property type="protein sequence ID" value="MBC2604863.1"/>
    <property type="molecule type" value="Genomic_DNA"/>
</dbReference>
<dbReference type="AlphaFoldDB" id="A0A7X1E784"/>
<sequence>MKDSHWAELAREVATKAHHGQFRRDGITPYIAHPEAVASRVETDLEKAVAWLHDVVEDTETSTQDLKSHGFPPQVIEAVATITKMPGLPYEEYLDRVRANRLARAVKVADMLSNLSDHPTEKQIVKYAKGLLYLHPRPATHK</sequence>
<dbReference type="Gene3D" id="1.10.3210.10">
    <property type="entry name" value="Hypothetical protein af1432"/>
    <property type="match status" value="1"/>
</dbReference>
<evidence type="ECO:0000313" key="2">
    <source>
        <dbReference type="Proteomes" id="UP000526501"/>
    </source>
</evidence>
<dbReference type="Pfam" id="PF13328">
    <property type="entry name" value="HD_4"/>
    <property type="match status" value="1"/>
</dbReference>
<reference evidence="1 2" key="1">
    <citation type="submission" date="2020-07" db="EMBL/GenBank/DDBJ databases">
        <authorList>
            <person name="Feng X."/>
        </authorList>
    </citation>
    <scope>NUCLEOTIDE SEQUENCE [LARGE SCALE GENOMIC DNA]</scope>
    <source>
        <strain evidence="1 2">JCM23202</strain>
    </source>
</reference>
<comment type="caution">
    <text evidence="1">The sequence shown here is derived from an EMBL/GenBank/DDBJ whole genome shotgun (WGS) entry which is preliminary data.</text>
</comment>
<name>A0A7X1E784_9BACT</name>
<accession>A0A7X1E784</accession>
<evidence type="ECO:0000313" key="1">
    <source>
        <dbReference type="EMBL" id="MBC2604863.1"/>
    </source>
</evidence>
<gene>
    <name evidence="1" type="ORF">H5P27_02290</name>
</gene>
<dbReference type="GO" id="GO:0008893">
    <property type="term" value="F:guanosine-3',5'-bis(diphosphate) 3'-diphosphatase activity"/>
    <property type="evidence" value="ECO:0007669"/>
    <property type="project" value="TreeGrafter"/>
</dbReference>
<dbReference type="SUPFAM" id="SSF109604">
    <property type="entry name" value="HD-domain/PDEase-like"/>
    <property type="match status" value="1"/>
</dbReference>
<dbReference type="PANTHER" id="PTHR46246">
    <property type="entry name" value="GUANOSINE-3',5'-BIS(DIPHOSPHATE) 3'-PYROPHOSPHOHYDROLASE MESH1"/>
    <property type="match status" value="1"/>
</dbReference>